<feature type="domain" description="Thioredoxin" evidence="6">
    <location>
        <begin position="1"/>
        <end position="112"/>
    </location>
</feature>
<dbReference type="InterPro" id="IPR005746">
    <property type="entry name" value="Thioredoxin"/>
</dbReference>
<reference evidence="7 8" key="1">
    <citation type="journal article" date="2016" name="Mol. Biol. Evol.">
        <title>Comparative Genomics of Early-Diverging Mushroom-Forming Fungi Provides Insights into the Origins of Lignocellulose Decay Capabilities.</title>
        <authorList>
            <person name="Nagy L.G."/>
            <person name="Riley R."/>
            <person name="Tritt A."/>
            <person name="Adam C."/>
            <person name="Daum C."/>
            <person name="Floudas D."/>
            <person name="Sun H."/>
            <person name="Yadav J.S."/>
            <person name="Pangilinan J."/>
            <person name="Larsson K.H."/>
            <person name="Matsuura K."/>
            <person name="Barry K."/>
            <person name="Labutti K."/>
            <person name="Kuo R."/>
            <person name="Ohm R.A."/>
            <person name="Bhattacharya S.S."/>
            <person name="Shirouzu T."/>
            <person name="Yoshinaga Y."/>
            <person name="Martin F.M."/>
            <person name="Grigoriev I.V."/>
            <person name="Hibbett D.S."/>
        </authorList>
    </citation>
    <scope>NUCLEOTIDE SEQUENCE [LARGE SCALE GENOMIC DNA]</scope>
    <source>
        <strain evidence="7 8">HHB12733</strain>
    </source>
</reference>
<accession>A0A165K5D4</accession>
<dbReference type="InterPro" id="IPR013766">
    <property type="entry name" value="Thioredoxin_domain"/>
</dbReference>
<dbReference type="STRING" id="1353952.A0A165K5D4"/>
<dbReference type="Proteomes" id="UP000076842">
    <property type="component" value="Unassembled WGS sequence"/>
</dbReference>
<protein>
    <recommendedName>
        <fullName evidence="1 3">Thioredoxin</fullName>
    </recommendedName>
</protein>
<dbReference type="EMBL" id="KV423915">
    <property type="protein sequence ID" value="KZT62705.1"/>
    <property type="molecule type" value="Genomic_DNA"/>
</dbReference>
<dbReference type="PROSITE" id="PS51352">
    <property type="entry name" value="THIOREDOXIN_2"/>
    <property type="match status" value="1"/>
</dbReference>
<evidence type="ECO:0000256" key="5">
    <source>
        <dbReference type="PIRSR" id="PIRSR000077-4"/>
    </source>
</evidence>
<feature type="site" description="Contributes to redox potential value" evidence="4">
    <location>
        <position position="35"/>
    </location>
</feature>
<gene>
    <name evidence="7" type="ORF">CALCODRAFT_141258</name>
</gene>
<dbReference type="PRINTS" id="PR00421">
    <property type="entry name" value="THIOREDOXIN"/>
</dbReference>
<organism evidence="7 8">
    <name type="scientific">Calocera cornea HHB12733</name>
    <dbReference type="NCBI Taxonomy" id="1353952"/>
    <lineage>
        <taxon>Eukaryota</taxon>
        <taxon>Fungi</taxon>
        <taxon>Dikarya</taxon>
        <taxon>Basidiomycota</taxon>
        <taxon>Agaricomycotina</taxon>
        <taxon>Dacrymycetes</taxon>
        <taxon>Dacrymycetales</taxon>
        <taxon>Dacrymycetaceae</taxon>
        <taxon>Calocera</taxon>
    </lineage>
</organism>
<dbReference type="OrthoDB" id="2121326at2759"/>
<dbReference type="InterPro" id="IPR036249">
    <property type="entry name" value="Thioredoxin-like_sf"/>
</dbReference>
<dbReference type="PANTHER" id="PTHR46115">
    <property type="entry name" value="THIOREDOXIN-LIKE PROTEIN 1"/>
    <property type="match status" value="1"/>
</dbReference>
<feature type="site" description="Deprotonates C-terminal active site Cys" evidence="4">
    <location>
        <position position="28"/>
    </location>
</feature>
<dbReference type="FunCoup" id="A0A165K5D4">
    <property type="interactions" value="235"/>
</dbReference>
<keyword evidence="2 5" id="KW-1015">Disulfide bond</keyword>
<evidence type="ECO:0000313" key="8">
    <source>
        <dbReference type="Proteomes" id="UP000076842"/>
    </source>
</evidence>
<dbReference type="Pfam" id="PF00085">
    <property type="entry name" value="Thioredoxin"/>
    <property type="match status" value="1"/>
</dbReference>
<feature type="active site" description="Nucleophile" evidence="4">
    <location>
        <position position="34"/>
    </location>
</feature>
<dbReference type="GO" id="GO:0015035">
    <property type="term" value="F:protein-disulfide reductase activity"/>
    <property type="evidence" value="ECO:0007669"/>
    <property type="project" value="InterPro"/>
</dbReference>
<dbReference type="FunFam" id="3.40.30.10:FF:000245">
    <property type="entry name" value="Thioredoxin"/>
    <property type="match status" value="1"/>
</dbReference>
<evidence type="ECO:0000256" key="4">
    <source>
        <dbReference type="PIRSR" id="PIRSR000077-1"/>
    </source>
</evidence>
<evidence type="ECO:0000259" key="6">
    <source>
        <dbReference type="PROSITE" id="PS51352"/>
    </source>
</evidence>
<evidence type="ECO:0000256" key="3">
    <source>
        <dbReference type="PIRNR" id="PIRNR000077"/>
    </source>
</evidence>
<dbReference type="InterPro" id="IPR017937">
    <property type="entry name" value="Thioredoxin_CS"/>
</dbReference>
<name>A0A165K5D4_9BASI</name>
<proteinExistence type="inferred from homology"/>
<sequence length="112" mass="12449">MSTPAVTPITSYKQFKELLESGKTFVIDFWATWCGPCRQIRPIFEKLAEKKEFTEKLEFYSVDVDEQAEIAQEVGITAMPTFIAFKDGKKLSETIGAVPAKLNALISQAVAA</sequence>
<keyword evidence="5" id="KW-0676">Redox-active center</keyword>
<keyword evidence="8" id="KW-1185">Reference proteome</keyword>
<dbReference type="PROSITE" id="PS00194">
    <property type="entry name" value="THIOREDOXIN_1"/>
    <property type="match status" value="1"/>
</dbReference>
<dbReference type="NCBIfam" id="TIGR01068">
    <property type="entry name" value="thioredoxin"/>
    <property type="match status" value="1"/>
</dbReference>
<comment type="similarity">
    <text evidence="3">Belongs to the thioredoxin family.</text>
</comment>
<feature type="site" description="Contributes to redox potential value" evidence="4">
    <location>
        <position position="36"/>
    </location>
</feature>
<dbReference type="Gene3D" id="3.40.30.10">
    <property type="entry name" value="Glutaredoxin"/>
    <property type="match status" value="1"/>
</dbReference>
<dbReference type="CDD" id="cd02947">
    <property type="entry name" value="TRX_family"/>
    <property type="match status" value="1"/>
</dbReference>
<feature type="active site" description="Nucleophile" evidence="4">
    <location>
        <position position="37"/>
    </location>
</feature>
<evidence type="ECO:0000256" key="1">
    <source>
        <dbReference type="ARBA" id="ARBA00020570"/>
    </source>
</evidence>
<dbReference type="PIRSF" id="PIRSF000077">
    <property type="entry name" value="Thioredoxin"/>
    <property type="match status" value="1"/>
</dbReference>
<dbReference type="AlphaFoldDB" id="A0A165K5D4"/>
<evidence type="ECO:0000256" key="2">
    <source>
        <dbReference type="ARBA" id="ARBA00023157"/>
    </source>
</evidence>
<evidence type="ECO:0000313" key="7">
    <source>
        <dbReference type="EMBL" id="KZT62705.1"/>
    </source>
</evidence>
<feature type="disulfide bond" description="Redox-active" evidence="5">
    <location>
        <begin position="34"/>
        <end position="37"/>
    </location>
</feature>
<dbReference type="InParanoid" id="A0A165K5D4"/>
<dbReference type="SUPFAM" id="SSF52833">
    <property type="entry name" value="Thioredoxin-like"/>
    <property type="match status" value="1"/>
</dbReference>